<keyword evidence="2" id="KW-1185">Reference proteome</keyword>
<accession>A0ACC2ABD4</accession>
<organism evidence="1 2">
    <name type="scientific">Diphasiastrum complanatum</name>
    <name type="common">Issler's clubmoss</name>
    <name type="synonym">Lycopodium complanatum</name>
    <dbReference type="NCBI Taxonomy" id="34168"/>
    <lineage>
        <taxon>Eukaryota</taxon>
        <taxon>Viridiplantae</taxon>
        <taxon>Streptophyta</taxon>
        <taxon>Embryophyta</taxon>
        <taxon>Tracheophyta</taxon>
        <taxon>Lycopodiopsida</taxon>
        <taxon>Lycopodiales</taxon>
        <taxon>Lycopodiaceae</taxon>
        <taxon>Lycopodioideae</taxon>
        <taxon>Diphasiastrum</taxon>
    </lineage>
</organism>
<protein>
    <submittedName>
        <fullName evidence="1">Uncharacterized protein</fullName>
    </submittedName>
</protein>
<gene>
    <name evidence="1" type="ORF">O6H91_23G061100</name>
</gene>
<proteinExistence type="predicted"/>
<dbReference type="Proteomes" id="UP001162992">
    <property type="component" value="Chromosome 23"/>
</dbReference>
<evidence type="ECO:0000313" key="1">
    <source>
        <dbReference type="EMBL" id="KAJ7514823.1"/>
    </source>
</evidence>
<name>A0ACC2ABD4_DIPCM</name>
<evidence type="ECO:0000313" key="2">
    <source>
        <dbReference type="Proteomes" id="UP001162992"/>
    </source>
</evidence>
<sequence>MFPIYRLLWCCMRHYACIQQQRFWRCVYVTEKDRVRERHPLDQAQTNWRKTREIALHTYTHVSMERDGGSSADFSRILFMRLLQIAIHALFFLELPRKTSPCCQ</sequence>
<reference evidence="2" key="1">
    <citation type="journal article" date="2024" name="Proc. Natl. Acad. Sci. U.S.A.">
        <title>Extraordinary preservation of gene collinearity over three hundred million years revealed in homosporous lycophytes.</title>
        <authorList>
            <person name="Li C."/>
            <person name="Wickell D."/>
            <person name="Kuo L.Y."/>
            <person name="Chen X."/>
            <person name="Nie B."/>
            <person name="Liao X."/>
            <person name="Peng D."/>
            <person name="Ji J."/>
            <person name="Jenkins J."/>
            <person name="Williams M."/>
            <person name="Shu S."/>
            <person name="Plott C."/>
            <person name="Barry K."/>
            <person name="Rajasekar S."/>
            <person name="Grimwood J."/>
            <person name="Han X."/>
            <person name="Sun S."/>
            <person name="Hou Z."/>
            <person name="He W."/>
            <person name="Dai G."/>
            <person name="Sun C."/>
            <person name="Schmutz J."/>
            <person name="Leebens-Mack J.H."/>
            <person name="Li F.W."/>
            <person name="Wang L."/>
        </authorList>
    </citation>
    <scope>NUCLEOTIDE SEQUENCE [LARGE SCALE GENOMIC DNA]</scope>
    <source>
        <strain evidence="2">cv. PW_Plant_1</strain>
    </source>
</reference>
<dbReference type="EMBL" id="CM055114">
    <property type="protein sequence ID" value="KAJ7514823.1"/>
    <property type="molecule type" value="Genomic_DNA"/>
</dbReference>
<comment type="caution">
    <text evidence="1">The sequence shown here is derived from an EMBL/GenBank/DDBJ whole genome shotgun (WGS) entry which is preliminary data.</text>
</comment>